<keyword evidence="3" id="KW-1185">Reference proteome</keyword>
<dbReference type="Pfam" id="PF00809">
    <property type="entry name" value="Pterin_bind"/>
    <property type="match status" value="1"/>
</dbReference>
<dbReference type="OrthoDB" id="4029442at2"/>
<sequence>MFYAFRGIGQELERELRTTFFYSTRVTHTASPRRHIHFVTGKLAAPALRSVVNRIADEVPFEFSIGVMPITVAALMTPAWIKKRWQIPSAATEIMVPGYVGDAYELQQDVEIPVQVGPKDLRALPEFFGAANSATQPDYGQFDIRIVAEINHAPDLSIDQICARAQQLIDDGADVIDIGCNPGRRWRDVGQTVRLLTEKNFSVSIDTFDAWEAEQAVGNGASLVLSVNASNRQAAIDWGCEVVAIPDTPDDLDSLEQTVAFLEKHNVPMRLDPILEPIGVGGSHVGGKATGFIASLLRYASVRQRFPQHEIMMGIGNLTELTDVDSAGVNVLLLGICQELGIRSVLTTEVINWARSAVRECDAARRLVYHAVQHQVPPKRLDESLVMLRDAKLRPFPPETLDELAAAIKDNNYRLFAQSEQIHLLAAGLHLCDADPFALFAALLEQPQSKNVDAGHAFYLGFEMAKALTALTLGKQYEQDEALSWGLLTRNEEHHRLPRKNRQRPKESS</sequence>
<feature type="domain" description="Pterin-binding" evidence="1">
    <location>
        <begin position="136"/>
        <end position="369"/>
    </location>
</feature>
<dbReference type="GO" id="GO:0004156">
    <property type="term" value="F:dihydropteroate synthase activity"/>
    <property type="evidence" value="ECO:0007669"/>
    <property type="project" value="TreeGrafter"/>
</dbReference>
<proteinExistence type="predicted"/>
<dbReference type="InterPro" id="IPR045406">
    <property type="entry name" value="DUF6513"/>
</dbReference>
<accession>A0A5B9QK71</accession>
<dbReference type="AlphaFoldDB" id="A0A5B9QK71"/>
<gene>
    <name evidence="2" type="ORF">UC8_03360</name>
</gene>
<dbReference type="GO" id="GO:0005829">
    <property type="term" value="C:cytosol"/>
    <property type="evidence" value="ECO:0007669"/>
    <property type="project" value="TreeGrafter"/>
</dbReference>
<dbReference type="Pfam" id="PF20123">
    <property type="entry name" value="DUF6513"/>
    <property type="match status" value="1"/>
</dbReference>
<evidence type="ECO:0000259" key="1">
    <source>
        <dbReference type="PROSITE" id="PS50972"/>
    </source>
</evidence>
<dbReference type="InterPro" id="IPR045031">
    <property type="entry name" value="DHP_synth-like"/>
</dbReference>
<dbReference type="InterPro" id="IPR000489">
    <property type="entry name" value="Pterin-binding_dom"/>
</dbReference>
<dbReference type="PANTHER" id="PTHR20941">
    <property type="entry name" value="FOLATE SYNTHESIS PROTEINS"/>
    <property type="match status" value="1"/>
</dbReference>
<evidence type="ECO:0000313" key="3">
    <source>
        <dbReference type="Proteomes" id="UP000325286"/>
    </source>
</evidence>
<dbReference type="KEGG" id="rul:UC8_03360"/>
<reference evidence="2 3" key="1">
    <citation type="submission" date="2019-08" db="EMBL/GenBank/DDBJ databases">
        <title>Deep-cultivation of Planctomycetes and their phenomic and genomic characterization uncovers novel biology.</title>
        <authorList>
            <person name="Wiegand S."/>
            <person name="Jogler M."/>
            <person name="Boedeker C."/>
            <person name="Pinto D."/>
            <person name="Vollmers J."/>
            <person name="Rivas-Marin E."/>
            <person name="Kohn T."/>
            <person name="Peeters S.H."/>
            <person name="Heuer A."/>
            <person name="Rast P."/>
            <person name="Oberbeckmann S."/>
            <person name="Bunk B."/>
            <person name="Jeske O."/>
            <person name="Meyerdierks A."/>
            <person name="Storesund J.E."/>
            <person name="Kallscheuer N."/>
            <person name="Luecker S."/>
            <person name="Lage O.M."/>
            <person name="Pohl T."/>
            <person name="Merkel B.J."/>
            <person name="Hornburger P."/>
            <person name="Mueller R.-W."/>
            <person name="Bruemmer F."/>
            <person name="Labrenz M."/>
            <person name="Spormann A.M."/>
            <person name="Op den Camp H."/>
            <person name="Overmann J."/>
            <person name="Amann R."/>
            <person name="Jetten M.S.M."/>
            <person name="Mascher T."/>
            <person name="Medema M.H."/>
            <person name="Devos D.P."/>
            <person name="Kaster A.-K."/>
            <person name="Ovreas L."/>
            <person name="Rohde M."/>
            <person name="Galperin M.Y."/>
            <person name="Jogler C."/>
        </authorList>
    </citation>
    <scope>NUCLEOTIDE SEQUENCE [LARGE SCALE GENOMIC DNA]</scope>
    <source>
        <strain evidence="2 3">UC8</strain>
    </source>
</reference>
<organism evidence="2 3">
    <name type="scientific">Roseimaritima ulvae</name>
    <dbReference type="NCBI Taxonomy" id="980254"/>
    <lineage>
        <taxon>Bacteria</taxon>
        <taxon>Pseudomonadati</taxon>
        <taxon>Planctomycetota</taxon>
        <taxon>Planctomycetia</taxon>
        <taxon>Pirellulales</taxon>
        <taxon>Pirellulaceae</taxon>
        <taxon>Roseimaritima</taxon>
    </lineage>
</organism>
<evidence type="ECO:0000313" key="2">
    <source>
        <dbReference type="EMBL" id="QEG38379.1"/>
    </source>
</evidence>
<name>A0A5B9QK71_9BACT</name>
<dbReference type="Gene3D" id="3.20.20.20">
    <property type="entry name" value="Dihydropteroate synthase-like"/>
    <property type="match status" value="1"/>
</dbReference>
<dbReference type="EMBL" id="CP042914">
    <property type="protein sequence ID" value="QEG38379.1"/>
    <property type="molecule type" value="Genomic_DNA"/>
</dbReference>
<dbReference type="Proteomes" id="UP000325286">
    <property type="component" value="Chromosome"/>
</dbReference>
<dbReference type="InterPro" id="IPR011005">
    <property type="entry name" value="Dihydropteroate_synth-like_sf"/>
</dbReference>
<dbReference type="GO" id="GO:0046654">
    <property type="term" value="P:tetrahydrofolate biosynthetic process"/>
    <property type="evidence" value="ECO:0007669"/>
    <property type="project" value="TreeGrafter"/>
</dbReference>
<dbReference type="PROSITE" id="PS50972">
    <property type="entry name" value="PTERIN_BINDING"/>
    <property type="match status" value="1"/>
</dbReference>
<dbReference type="SUPFAM" id="SSF51717">
    <property type="entry name" value="Dihydropteroate synthetase-like"/>
    <property type="match status" value="1"/>
</dbReference>
<dbReference type="PANTHER" id="PTHR20941:SF1">
    <property type="entry name" value="FOLIC ACID SYNTHESIS PROTEIN FOL1"/>
    <property type="match status" value="1"/>
</dbReference>
<protein>
    <submittedName>
        <fullName evidence="2">Pterin binding enzyme</fullName>
    </submittedName>
</protein>